<dbReference type="PROSITE" id="PS50108">
    <property type="entry name" value="CRIB"/>
    <property type="match status" value="1"/>
</dbReference>
<dbReference type="AlphaFoldDB" id="A0A1B0G9I6"/>
<dbReference type="Gene3D" id="1.10.287.110">
    <property type="entry name" value="DnaJ domain"/>
    <property type="match status" value="1"/>
</dbReference>
<dbReference type="Pfam" id="PF00786">
    <property type="entry name" value="PBD"/>
    <property type="match status" value="1"/>
</dbReference>
<keyword evidence="5" id="KW-0963">Cytoplasm</keyword>
<dbReference type="SMART" id="SM00271">
    <property type="entry name" value="DnaJ"/>
    <property type="match status" value="1"/>
</dbReference>
<evidence type="ECO:0000256" key="4">
    <source>
        <dbReference type="ARBA" id="ARBA00022475"/>
    </source>
</evidence>
<dbReference type="PANTHER" id="PTHR13502:SF6">
    <property type="entry name" value="CDC42 SMALL EFFECTOR PROTEIN HOMOLOG"/>
    <property type="match status" value="1"/>
</dbReference>
<accession>A0A1B0G9I6</accession>
<dbReference type="GO" id="GO:0031267">
    <property type="term" value="F:small GTPase binding"/>
    <property type="evidence" value="ECO:0007669"/>
    <property type="project" value="InterPro"/>
</dbReference>
<evidence type="ECO:0000256" key="6">
    <source>
        <dbReference type="ARBA" id="ARBA00022960"/>
    </source>
</evidence>
<reference evidence="14" key="1">
    <citation type="submission" date="2020-05" db="UniProtKB">
        <authorList>
            <consortium name="EnsemblMetazoa"/>
        </authorList>
    </citation>
    <scope>IDENTIFICATION</scope>
    <source>
        <strain evidence="14">Yale</strain>
    </source>
</reference>
<dbReference type="EMBL" id="CCAG010015404">
    <property type="status" value="NOT_ANNOTATED_CDS"/>
    <property type="molecule type" value="Genomic_DNA"/>
</dbReference>
<keyword evidence="9" id="KW-0206">Cytoskeleton</keyword>
<organism evidence="14 15">
    <name type="scientific">Glossina morsitans morsitans</name>
    <name type="common">Savannah tsetse fly</name>
    <dbReference type="NCBI Taxonomy" id="37546"/>
    <lineage>
        <taxon>Eukaryota</taxon>
        <taxon>Metazoa</taxon>
        <taxon>Ecdysozoa</taxon>
        <taxon>Arthropoda</taxon>
        <taxon>Hexapoda</taxon>
        <taxon>Insecta</taxon>
        <taxon>Pterygota</taxon>
        <taxon>Neoptera</taxon>
        <taxon>Endopterygota</taxon>
        <taxon>Diptera</taxon>
        <taxon>Brachycera</taxon>
        <taxon>Muscomorpha</taxon>
        <taxon>Hippoboscoidea</taxon>
        <taxon>Glossinidae</taxon>
        <taxon>Glossina</taxon>
    </lineage>
</organism>
<evidence type="ECO:0000256" key="7">
    <source>
        <dbReference type="ARBA" id="ARBA00023136"/>
    </source>
</evidence>
<dbReference type="FunFam" id="3.90.810.10:FF:000004">
    <property type="entry name" value="CDC42 small effector protein 2"/>
    <property type="match status" value="1"/>
</dbReference>
<dbReference type="Proteomes" id="UP000092444">
    <property type="component" value="Unassembled WGS sequence"/>
</dbReference>
<evidence type="ECO:0000256" key="8">
    <source>
        <dbReference type="ARBA" id="ARBA00023139"/>
    </source>
</evidence>
<dbReference type="InterPro" id="IPR039056">
    <property type="entry name" value="SPEC"/>
</dbReference>
<keyword evidence="6" id="KW-0133">Cell shape</keyword>
<dbReference type="SUPFAM" id="SSF46565">
    <property type="entry name" value="Chaperone J-domain"/>
    <property type="match status" value="1"/>
</dbReference>
<dbReference type="Gene3D" id="3.90.810.10">
    <property type="entry name" value="CRIB domain"/>
    <property type="match status" value="1"/>
</dbReference>
<feature type="domain" description="J" evidence="12">
    <location>
        <begin position="5"/>
        <end position="85"/>
    </location>
</feature>
<dbReference type="PROSITE" id="PS50076">
    <property type="entry name" value="DNAJ_2"/>
    <property type="match status" value="1"/>
</dbReference>
<evidence type="ECO:0000256" key="10">
    <source>
        <dbReference type="ARBA" id="ARBA00023288"/>
    </source>
</evidence>
<evidence type="ECO:0000256" key="1">
    <source>
        <dbReference type="ARBA" id="ARBA00004193"/>
    </source>
</evidence>
<evidence type="ECO:0000256" key="2">
    <source>
        <dbReference type="ARBA" id="ARBA00004245"/>
    </source>
</evidence>
<dbReference type="CDD" id="cd06257">
    <property type="entry name" value="DnaJ"/>
    <property type="match status" value="1"/>
</dbReference>
<dbReference type="InterPro" id="IPR001623">
    <property type="entry name" value="DnaJ_domain"/>
</dbReference>
<dbReference type="PROSITE" id="PS00636">
    <property type="entry name" value="DNAJ_1"/>
    <property type="match status" value="1"/>
</dbReference>
<dbReference type="PRINTS" id="PR00625">
    <property type="entry name" value="JDOMAIN"/>
</dbReference>
<keyword evidence="10" id="KW-0449">Lipoprotein</keyword>
<dbReference type="InterPro" id="IPR036936">
    <property type="entry name" value="CRIB_dom_sf"/>
</dbReference>
<evidence type="ECO:0000259" key="12">
    <source>
        <dbReference type="PROSITE" id="PS50076"/>
    </source>
</evidence>
<dbReference type="CDD" id="cd00132">
    <property type="entry name" value="CRIB"/>
    <property type="match status" value="1"/>
</dbReference>
<dbReference type="InterPro" id="IPR036869">
    <property type="entry name" value="J_dom_sf"/>
</dbReference>
<dbReference type="GO" id="GO:0008360">
    <property type="term" value="P:regulation of cell shape"/>
    <property type="evidence" value="ECO:0007669"/>
    <property type="project" value="UniProtKB-KW"/>
</dbReference>
<feature type="domain" description="CRIB" evidence="13">
    <location>
        <begin position="207"/>
        <end position="220"/>
    </location>
</feature>
<comment type="similarity">
    <text evidence="3">Belongs to the CDC42SE/SPEC family.</text>
</comment>
<name>A0A1B0G9I6_GLOMM</name>
<dbReference type="Pfam" id="PF00226">
    <property type="entry name" value="DnaJ"/>
    <property type="match status" value="1"/>
</dbReference>
<comment type="subcellular location">
    <subcellularLocation>
        <location evidence="1">Cell membrane</location>
        <topology evidence="1">Lipid-anchor</topology>
    </subcellularLocation>
    <subcellularLocation>
        <location evidence="2">Cytoplasm</location>
        <location evidence="2">Cytoskeleton</location>
    </subcellularLocation>
</comment>
<keyword evidence="4" id="KW-1003">Cell membrane</keyword>
<dbReference type="EnsemblMetazoa" id="GMOY009973-RA">
    <property type="protein sequence ID" value="GMOY009973-PA"/>
    <property type="gene ID" value="GMOY009973"/>
</dbReference>
<dbReference type="InterPro" id="IPR018253">
    <property type="entry name" value="DnaJ_domain_CS"/>
</dbReference>
<protein>
    <submittedName>
        <fullName evidence="14">Uncharacterized protein</fullName>
    </submittedName>
</protein>
<dbReference type="PANTHER" id="PTHR13502">
    <property type="entry name" value="CDC42 SMALL EFFECTOR PROTEIN HOMOLOG"/>
    <property type="match status" value="1"/>
</dbReference>
<evidence type="ECO:0000313" key="14">
    <source>
        <dbReference type="EnsemblMetazoa" id="GMOY009973-PA"/>
    </source>
</evidence>
<evidence type="ECO:0000256" key="11">
    <source>
        <dbReference type="SAM" id="MobiDB-lite"/>
    </source>
</evidence>
<keyword evidence="8" id="KW-0564">Palmitate</keyword>
<keyword evidence="15" id="KW-1185">Reference proteome</keyword>
<dbReference type="GO" id="GO:0005856">
    <property type="term" value="C:cytoskeleton"/>
    <property type="evidence" value="ECO:0007669"/>
    <property type="project" value="UniProtKB-SubCell"/>
</dbReference>
<evidence type="ECO:0000256" key="9">
    <source>
        <dbReference type="ARBA" id="ARBA00023212"/>
    </source>
</evidence>
<evidence type="ECO:0000256" key="5">
    <source>
        <dbReference type="ARBA" id="ARBA00022490"/>
    </source>
</evidence>
<dbReference type="STRING" id="37546.A0A1B0G9I6"/>
<dbReference type="GO" id="GO:0005886">
    <property type="term" value="C:plasma membrane"/>
    <property type="evidence" value="ECO:0007669"/>
    <property type="project" value="UniProtKB-SubCell"/>
</dbReference>
<evidence type="ECO:0000313" key="15">
    <source>
        <dbReference type="Proteomes" id="UP000092444"/>
    </source>
</evidence>
<evidence type="ECO:0000256" key="3">
    <source>
        <dbReference type="ARBA" id="ARBA00005720"/>
    </source>
</evidence>
<feature type="region of interest" description="Disordered" evidence="11">
    <location>
        <begin position="154"/>
        <end position="176"/>
    </location>
</feature>
<keyword evidence="7" id="KW-0472">Membrane</keyword>
<sequence length="254" mass="29392">MTTRNYYDILNAKPNSTIDELKANYKQLILQHHPDKLNQHHQQEDELLVLDMATDERSTQEFVDITEAWNCLKDPIKRKEYDAQLMLSKFHMHSNTYATITLNDMKRTYHKTRNIDTNESLLPDGYYYYYAYDCRCGGQYIIDDDSAEQFRRKHNNDDAAPPRTQNNDDVGEGGVDGSDVYEEIGELIPQSPSRRRHQRLRIDRSMIGNPTNFVHTGHIGSADVELSTNHLNAIQTQMQSKGGYEMNSIQVQAC</sequence>
<dbReference type="InterPro" id="IPR000095">
    <property type="entry name" value="CRIB_dom"/>
</dbReference>
<proteinExistence type="inferred from homology"/>
<dbReference type="GO" id="GO:0035023">
    <property type="term" value="P:regulation of Rho protein signal transduction"/>
    <property type="evidence" value="ECO:0007669"/>
    <property type="project" value="InterPro"/>
</dbReference>
<dbReference type="PhylomeDB" id="A0A1B0G9I6"/>
<evidence type="ECO:0000259" key="13">
    <source>
        <dbReference type="PROSITE" id="PS50108"/>
    </source>
</evidence>